<dbReference type="EMBL" id="JAKLWS010000033">
    <property type="protein sequence ID" value="MCG2590466.1"/>
    <property type="molecule type" value="Genomic_DNA"/>
</dbReference>
<keyword evidence="4" id="KW-0479">Metal-binding</keyword>
<dbReference type="PANTHER" id="PTHR33653">
    <property type="entry name" value="RIBONUCLEASE VAPC2"/>
    <property type="match status" value="1"/>
</dbReference>
<evidence type="ECO:0000313" key="10">
    <source>
        <dbReference type="Proteomes" id="UP001165366"/>
    </source>
</evidence>
<evidence type="ECO:0000259" key="8">
    <source>
        <dbReference type="Pfam" id="PF01850"/>
    </source>
</evidence>
<dbReference type="Gene3D" id="3.40.50.1010">
    <property type="entry name" value="5'-nuclease"/>
    <property type="match status" value="1"/>
</dbReference>
<dbReference type="Proteomes" id="UP001165366">
    <property type="component" value="Unassembled WGS sequence"/>
</dbReference>
<comment type="similarity">
    <text evidence="7">Belongs to the PINc/VapC protein family.</text>
</comment>
<protein>
    <submittedName>
        <fullName evidence="9">Type II toxin-antitoxin system VapC family toxin</fullName>
    </submittedName>
</protein>
<dbReference type="Pfam" id="PF01850">
    <property type="entry name" value="PIN"/>
    <property type="match status" value="1"/>
</dbReference>
<dbReference type="InterPro" id="IPR002716">
    <property type="entry name" value="PIN_dom"/>
</dbReference>
<evidence type="ECO:0000256" key="1">
    <source>
        <dbReference type="ARBA" id="ARBA00001946"/>
    </source>
</evidence>
<reference evidence="9" key="1">
    <citation type="submission" date="2022-01" db="EMBL/GenBank/DDBJ databases">
        <authorList>
            <person name="Wang Y."/>
        </authorList>
    </citation>
    <scope>NUCLEOTIDE SEQUENCE</scope>
    <source>
        <strain evidence="9">WB101</strain>
    </source>
</reference>
<evidence type="ECO:0000256" key="4">
    <source>
        <dbReference type="ARBA" id="ARBA00022723"/>
    </source>
</evidence>
<evidence type="ECO:0000256" key="6">
    <source>
        <dbReference type="ARBA" id="ARBA00022842"/>
    </source>
</evidence>
<dbReference type="CDD" id="cd18741">
    <property type="entry name" value="PIN_VapC4-5_FitB-like"/>
    <property type="match status" value="1"/>
</dbReference>
<keyword evidence="2" id="KW-1277">Toxin-antitoxin system</keyword>
<evidence type="ECO:0000256" key="7">
    <source>
        <dbReference type="ARBA" id="ARBA00038093"/>
    </source>
</evidence>
<keyword evidence="6" id="KW-0460">Magnesium</keyword>
<evidence type="ECO:0000256" key="2">
    <source>
        <dbReference type="ARBA" id="ARBA00022649"/>
    </source>
</evidence>
<keyword evidence="5" id="KW-0378">Hydrolase</keyword>
<dbReference type="SUPFAM" id="SSF88723">
    <property type="entry name" value="PIN domain-like"/>
    <property type="match status" value="1"/>
</dbReference>
<accession>A0ABS9KI09</accession>
<dbReference type="InterPro" id="IPR050556">
    <property type="entry name" value="Type_II_TA_system_RNase"/>
</dbReference>
<evidence type="ECO:0000256" key="5">
    <source>
        <dbReference type="ARBA" id="ARBA00022801"/>
    </source>
</evidence>
<dbReference type="InterPro" id="IPR029060">
    <property type="entry name" value="PIN-like_dom_sf"/>
</dbReference>
<organism evidence="9 10">
    <name type="scientific">Rhodohalobacter sulfatireducens</name>
    <dbReference type="NCBI Taxonomy" id="2911366"/>
    <lineage>
        <taxon>Bacteria</taxon>
        <taxon>Pseudomonadati</taxon>
        <taxon>Balneolota</taxon>
        <taxon>Balneolia</taxon>
        <taxon>Balneolales</taxon>
        <taxon>Balneolaceae</taxon>
        <taxon>Rhodohalobacter</taxon>
    </lineage>
</organism>
<feature type="domain" description="PIN" evidence="8">
    <location>
        <begin position="7"/>
        <end position="119"/>
    </location>
</feature>
<name>A0ABS9KI09_9BACT</name>
<evidence type="ECO:0000256" key="3">
    <source>
        <dbReference type="ARBA" id="ARBA00022722"/>
    </source>
</evidence>
<comment type="cofactor">
    <cofactor evidence="1">
        <name>Mg(2+)</name>
        <dbReference type="ChEBI" id="CHEBI:18420"/>
    </cofactor>
</comment>
<reference evidence="9" key="2">
    <citation type="submission" date="2024-05" db="EMBL/GenBank/DDBJ databases">
        <title>Rhodohalobacter halophilus gen. nov., sp. nov., a moderately halophilic member of the family Balneolaceae.</title>
        <authorList>
            <person name="Xia J."/>
        </authorList>
    </citation>
    <scope>NUCLEOTIDE SEQUENCE</scope>
    <source>
        <strain evidence="9">WB101</strain>
    </source>
</reference>
<evidence type="ECO:0000313" key="9">
    <source>
        <dbReference type="EMBL" id="MCG2590466.1"/>
    </source>
</evidence>
<keyword evidence="3" id="KW-0540">Nuclease</keyword>
<dbReference type="RefSeq" id="WP_237855873.1">
    <property type="nucleotide sequence ID" value="NZ_JAKLWS010000033.1"/>
</dbReference>
<gene>
    <name evidence="9" type="ORF">L6773_17955</name>
</gene>
<dbReference type="PANTHER" id="PTHR33653:SF1">
    <property type="entry name" value="RIBONUCLEASE VAPC2"/>
    <property type="match status" value="1"/>
</dbReference>
<comment type="caution">
    <text evidence="9">The sequence shown here is derived from an EMBL/GenBank/DDBJ whole genome shotgun (WGS) entry which is preliminary data.</text>
</comment>
<sequence length="131" mass="14717">MATGLLLIDTDVLIDYSRGIEKTKGILKTLESDHVLAISVITQLELMVGCENKADFKSLQKFLSNFEIVQLSKSTSEIAVGLFKKYRLSHGVLIPDMLIASTALTLEIPLLSKNRKDFRFIKKLDLIEYTV</sequence>
<proteinExistence type="inferred from homology"/>
<keyword evidence="10" id="KW-1185">Reference proteome</keyword>